<sequence>MTLGPVSAVEEAAAGVRAAAERLPAQEITVASDALRDCHEAVVTATEGSGAEEPAQAAAWLASAAERLTEVAQLVAELRTRLHRFADHLANPSPPARTSTPVPPTRQTRSPVDRQWGQRARARLPVRPNGRGPTLGTYVDQDGIEHSVRSGAEEDGLDQELAYFMWSEGLVRPDMTRPDGSRHVELKVAYRMRVSNTPHAELAINNEIDKELYGCHRLLPRVLAPGQVLVVHDDLGTHVYRGKGGRQR</sequence>
<protein>
    <submittedName>
        <fullName evidence="2">SCP1.201-like deaminase</fullName>
    </submittedName>
</protein>
<proteinExistence type="predicted"/>
<dbReference type="EMBL" id="FQVN01000019">
    <property type="protein sequence ID" value="SHH03560.1"/>
    <property type="molecule type" value="Genomic_DNA"/>
</dbReference>
<feature type="compositionally biased region" description="Polar residues" evidence="1">
    <location>
        <begin position="96"/>
        <end position="110"/>
    </location>
</feature>
<dbReference type="Proteomes" id="UP000184501">
    <property type="component" value="Unassembled WGS sequence"/>
</dbReference>
<accession>A0A1M5PPF7</accession>
<gene>
    <name evidence="2" type="ORF">SAMN05444320_11920</name>
</gene>
<dbReference type="InterPro" id="IPR032724">
    <property type="entry name" value="SCP1.201-like"/>
</dbReference>
<feature type="region of interest" description="Disordered" evidence="1">
    <location>
        <begin position="88"/>
        <end position="139"/>
    </location>
</feature>
<dbReference type="Pfam" id="PF14428">
    <property type="entry name" value="DddA-like"/>
    <property type="match status" value="1"/>
</dbReference>
<reference evidence="2" key="1">
    <citation type="submission" date="2016-11" db="EMBL/GenBank/DDBJ databases">
        <authorList>
            <person name="Jaros S."/>
            <person name="Januszkiewicz K."/>
            <person name="Wedrychowicz H."/>
        </authorList>
    </citation>
    <scope>NUCLEOTIDE SEQUENCE [LARGE SCALE GENOMIC DNA]</scope>
    <source>
        <strain evidence="2">DSM 44523</strain>
    </source>
</reference>
<keyword evidence="3" id="KW-1185">Reference proteome</keyword>
<evidence type="ECO:0000313" key="2">
    <source>
        <dbReference type="EMBL" id="SHH03560.1"/>
    </source>
</evidence>
<evidence type="ECO:0000313" key="3">
    <source>
        <dbReference type="Proteomes" id="UP000184501"/>
    </source>
</evidence>
<dbReference type="AlphaFoldDB" id="A0A1M5PPF7"/>
<evidence type="ECO:0000256" key="1">
    <source>
        <dbReference type="SAM" id="MobiDB-lite"/>
    </source>
</evidence>
<organism evidence="2 3">
    <name type="scientific">Streptoalloteichus hindustanus</name>
    <dbReference type="NCBI Taxonomy" id="2017"/>
    <lineage>
        <taxon>Bacteria</taxon>
        <taxon>Bacillati</taxon>
        <taxon>Actinomycetota</taxon>
        <taxon>Actinomycetes</taxon>
        <taxon>Pseudonocardiales</taxon>
        <taxon>Pseudonocardiaceae</taxon>
        <taxon>Streptoalloteichus</taxon>
    </lineage>
</organism>
<name>A0A1M5PPF7_STRHI</name>